<accession>A0A433KXM9</accession>
<keyword evidence="2" id="KW-1185">Reference proteome</keyword>
<dbReference type="CDD" id="cd08054">
    <property type="entry name" value="gp6"/>
    <property type="match status" value="1"/>
</dbReference>
<evidence type="ECO:0000313" key="2">
    <source>
        <dbReference type="Proteomes" id="UP000287023"/>
    </source>
</evidence>
<reference evidence="1 2" key="1">
    <citation type="submission" date="2018-12" db="EMBL/GenBank/DDBJ databases">
        <title>three novel Halomonas strain isolated from plants.</title>
        <authorList>
            <person name="Sun C."/>
        </authorList>
    </citation>
    <scope>NUCLEOTIDE SEQUENCE [LARGE SCALE GENOMIC DNA]</scope>
    <source>
        <strain evidence="1 2">JCM 18142</strain>
    </source>
</reference>
<name>A0A433KXM9_9GAMM</name>
<dbReference type="Gene3D" id="1.10.3230.30">
    <property type="entry name" value="Phage gp6-like head-tail connector protein"/>
    <property type="match status" value="1"/>
</dbReference>
<dbReference type="InterPro" id="IPR006450">
    <property type="entry name" value="Phage_HK97_gp6-like"/>
</dbReference>
<dbReference type="Pfam" id="PF05135">
    <property type="entry name" value="Phage_connect_1"/>
    <property type="match status" value="1"/>
</dbReference>
<dbReference type="NCBIfam" id="TIGR01560">
    <property type="entry name" value="put_DNA_pack"/>
    <property type="match status" value="1"/>
</dbReference>
<evidence type="ECO:0000313" key="1">
    <source>
        <dbReference type="EMBL" id="RUR34481.1"/>
    </source>
</evidence>
<protein>
    <submittedName>
        <fullName evidence="1">Phage gp6-like head-tail connector protein</fullName>
    </submittedName>
</protein>
<dbReference type="Proteomes" id="UP000287023">
    <property type="component" value="Unassembled WGS sequence"/>
</dbReference>
<dbReference type="RefSeq" id="WP_127059926.1">
    <property type="nucleotide sequence ID" value="NZ_RZHF01000004.1"/>
</dbReference>
<comment type="caution">
    <text evidence="1">The sequence shown here is derived from an EMBL/GenBank/DDBJ whole genome shotgun (WGS) entry which is preliminary data.</text>
</comment>
<dbReference type="InterPro" id="IPR021146">
    <property type="entry name" value="Phage_gp6-like_head-tail"/>
</dbReference>
<dbReference type="AlphaFoldDB" id="A0A433KXM9"/>
<dbReference type="EMBL" id="RZHF01000004">
    <property type="protein sequence ID" value="RUR34481.1"/>
    <property type="molecule type" value="Genomic_DNA"/>
</dbReference>
<organism evidence="1 2">
    <name type="scientific">Vreelandella nanhaiensis</name>
    <dbReference type="NCBI Taxonomy" id="1258546"/>
    <lineage>
        <taxon>Bacteria</taxon>
        <taxon>Pseudomonadati</taxon>
        <taxon>Pseudomonadota</taxon>
        <taxon>Gammaproteobacteria</taxon>
        <taxon>Oceanospirillales</taxon>
        <taxon>Halomonadaceae</taxon>
        <taxon>Vreelandella</taxon>
    </lineage>
</organism>
<proteinExistence type="predicted"/>
<dbReference type="OrthoDB" id="8452319at2"/>
<sequence length="108" mass="12252">MLDLEIIKQQCRIEPDDSDEDGLLETYSNAARRYVENYTDRPLFETPEAALISEAEKPLVLDDDITTAMLLMIGHWYVNREAVLVGVSTATLPLAVEAILWPYRRLGV</sequence>
<gene>
    <name evidence="1" type="ORF">ELY38_02505</name>
</gene>